<organism evidence="1">
    <name type="scientific">marine sediment metagenome</name>
    <dbReference type="NCBI Taxonomy" id="412755"/>
    <lineage>
        <taxon>unclassified sequences</taxon>
        <taxon>metagenomes</taxon>
        <taxon>ecological metagenomes</taxon>
    </lineage>
</organism>
<evidence type="ECO:0000313" key="1">
    <source>
        <dbReference type="EMBL" id="GAG43065.1"/>
    </source>
</evidence>
<proteinExistence type="predicted"/>
<feature type="non-terminal residue" evidence="1">
    <location>
        <position position="1"/>
    </location>
</feature>
<protein>
    <submittedName>
        <fullName evidence="1">Uncharacterized protein</fullName>
    </submittedName>
</protein>
<name>X0XIT1_9ZZZZ</name>
<comment type="caution">
    <text evidence="1">The sequence shown here is derived from an EMBL/GenBank/DDBJ whole genome shotgun (WGS) entry which is preliminary data.</text>
</comment>
<gene>
    <name evidence="1" type="ORF">S01H1_85856</name>
</gene>
<accession>X0XIT1</accession>
<dbReference type="AlphaFoldDB" id="X0XIT1"/>
<dbReference type="EMBL" id="BARS01059151">
    <property type="protein sequence ID" value="GAG43065.1"/>
    <property type="molecule type" value="Genomic_DNA"/>
</dbReference>
<sequence>RYPTKEEVLPMYDDSSNLSSAAATFLIGL</sequence>
<reference evidence="1" key="1">
    <citation type="journal article" date="2014" name="Front. Microbiol.">
        <title>High frequency of phylogenetically diverse reductive dehalogenase-homologous genes in deep subseafloor sedimentary metagenomes.</title>
        <authorList>
            <person name="Kawai M."/>
            <person name="Futagami T."/>
            <person name="Toyoda A."/>
            <person name="Takaki Y."/>
            <person name="Nishi S."/>
            <person name="Hori S."/>
            <person name="Arai W."/>
            <person name="Tsubouchi T."/>
            <person name="Morono Y."/>
            <person name="Uchiyama I."/>
            <person name="Ito T."/>
            <person name="Fujiyama A."/>
            <person name="Inagaki F."/>
            <person name="Takami H."/>
        </authorList>
    </citation>
    <scope>NUCLEOTIDE SEQUENCE</scope>
    <source>
        <strain evidence="1">Expedition CK06-06</strain>
    </source>
</reference>